<dbReference type="Proteomes" id="UP000253729">
    <property type="component" value="Unassembled WGS sequence"/>
</dbReference>
<accession>A0A3F3Q5A2</accession>
<dbReference type="RefSeq" id="XP_026626908.1">
    <property type="nucleotide sequence ID" value="XM_026771385.1"/>
</dbReference>
<sequence>MDSVTESKRLTHSTLQSKTDSTAESKKLAQASPCVVTTDQASPRQSESNSANDRSNDGLYTCWSTYTNEGHIASSSAEGFLTRGLLDPDSEEGSPSVSSASSHYGAVASTHRGILPFFSERTESEASSRSDYYDDVSKGEPEGSEFGGSEFDDMSYDNDDWSRSGDGDSEEWEDNGQQDLEVNPHLNERFSRVVRSPPMRHSRPLPGQGKRGC</sequence>
<proteinExistence type="predicted"/>
<feature type="region of interest" description="Disordered" evidence="1">
    <location>
        <begin position="118"/>
        <end position="213"/>
    </location>
</feature>
<feature type="compositionally biased region" description="Low complexity" evidence="1">
    <location>
        <begin position="93"/>
        <end position="104"/>
    </location>
</feature>
<feature type="compositionally biased region" description="Acidic residues" evidence="1">
    <location>
        <begin position="167"/>
        <end position="176"/>
    </location>
</feature>
<protein>
    <submittedName>
        <fullName evidence="2">Uncharacterized protein</fullName>
    </submittedName>
</protein>
<name>A0A3F3Q5A2_9EURO</name>
<organism evidence="2 3">
    <name type="scientific">Aspergillus welwitschiae</name>
    <dbReference type="NCBI Taxonomy" id="1341132"/>
    <lineage>
        <taxon>Eukaryota</taxon>
        <taxon>Fungi</taxon>
        <taxon>Dikarya</taxon>
        <taxon>Ascomycota</taxon>
        <taxon>Pezizomycotina</taxon>
        <taxon>Eurotiomycetes</taxon>
        <taxon>Eurotiomycetidae</taxon>
        <taxon>Eurotiales</taxon>
        <taxon>Aspergillaceae</taxon>
        <taxon>Aspergillus</taxon>
        <taxon>Aspergillus subgen. Circumdati</taxon>
    </lineage>
</organism>
<evidence type="ECO:0000313" key="2">
    <source>
        <dbReference type="EMBL" id="RDH33886.1"/>
    </source>
</evidence>
<feature type="compositionally biased region" description="Acidic residues" evidence="1">
    <location>
        <begin position="150"/>
        <end position="159"/>
    </location>
</feature>
<feature type="compositionally biased region" description="Polar residues" evidence="1">
    <location>
        <begin position="35"/>
        <end position="53"/>
    </location>
</feature>
<gene>
    <name evidence="2" type="ORF">BDQ94DRAFT_169953</name>
</gene>
<reference evidence="2 3" key="1">
    <citation type="submission" date="2018-07" db="EMBL/GenBank/DDBJ databases">
        <title>The genomes of Aspergillus section Nigri reveals drivers in fungal speciation.</title>
        <authorList>
            <consortium name="DOE Joint Genome Institute"/>
            <person name="Vesth T.C."/>
            <person name="Nybo J."/>
            <person name="Theobald S."/>
            <person name="Brandl J."/>
            <person name="Frisvad J.C."/>
            <person name="Nielsen K.F."/>
            <person name="Lyhne E.K."/>
            <person name="Kogle M.E."/>
            <person name="Kuo A."/>
            <person name="Riley R."/>
            <person name="Clum A."/>
            <person name="Nolan M."/>
            <person name="Lipzen A."/>
            <person name="Salamov A."/>
            <person name="Henrissat B."/>
            <person name="Wiebenga A."/>
            <person name="De vries R.P."/>
            <person name="Grigoriev I.V."/>
            <person name="Mortensen U.H."/>
            <person name="Andersen M.R."/>
            <person name="Baker S.E."/>
        </authorList>
    </citation>
    <scope>NUCLEOTIDE SEQUENCE [LARGE SCALE GENOMIC DNA]</scope>
    <source>
        <strain evidence="2 3">CBS 139.54b</strain>
    </source>
</reference>
<evidence type="ECO:0000256" key="1">
    <source>
        <dbReference type="SAM" id="MobiDB-lite"/>
    </source>
</evidence>
<dbReference type="GeneID" id="38139741"/>
<feature type="compositionally biased region" description="Basic and acidic residues" evidence="1">
    <location>
        <begin position="120"/>
        <end position="141"/>
    </location>
</feature>
<dbReference type="EMBL" id="KZ852045">
    <property type="protein sequence ID" value="RDH33886.1"/>
    <property type="molecule type" value="Genomic_DNA"/>
</dbReference>
<dbReference type="AlphaFoldDB" id="A0A3F3Q5A2"/>
<feature type="region of interest" description="Disordered" evidence="1">
    <location>
        <begin position="83"/>
        <end position="104"/>
    </location>
</feature>
<feature type="region of interest" description="Disordered" evidence="1">
    <location>
        <begin position="1"/>
        <end position="60"/>
    </location>
</feature>
<keyword evidence="3" id="KW-1185">Reference proteome</keyword>
<evidence type="ECO:0000313" key="3">
    <source>
        <dbReference type="Proteomes" id="UP000253729"/>
    </source>
</evidence>